<dbReference type="Proteomes" id="UP000192674">
    <property type="component" value="Unassembled WGS sequence"/>
</dbReference>
<dbReference type="Gene3D" id="3.30.420.10">
    <property type="entry name" value="Ribonuclease H-like superfamily/Ribonuclease H"/>
    <property type="match status" value="1"/>
</dbReference>
<dbReference type="InterPro" id="IPR036397">
    <property type="entry name" value="RNaseH_sf"/>
</dbReference>
<dbReference type="EMBL" id="FWXV01000026">
    <property type="protein sequence ID" value="SMD27508.1"/>
    <property type="molecule type" value="Genomic_DNA"/>
</dbReference>
<dbReference type="InterPro" id="IPR001584">
    <property type="entry name" value="Integrase_cat-core"/>
</dbReference>
<dbReference type="PROSITE" id="PS50994">
    <property type="entry name" value="INTEGRASE"/>
    <property type="match status" value="1"/>
</dbReference>
<keyword evidence="3" id="KW-1185">Reference proteome</keyword>
<dbReference type="GO" id="GO:0015074">
    <property type="term" value="P:DNA integration"/>
    <property type="evidence" value="ECO:0007669"/>
    <property type="project" value="InterPro"/>
</dbReference>
<dbReference type="GO" id="GO:0003676">
    <property type="term" value="F:nucleic acid binding"/>
    <property type="evidence" value="ECO:0007669"/>
    <property type="project" value="InterPro"/>
</dbReference>
<gene>
    <name evidence="2" type="ORF">SAMN05661093_11115</name>
</gene>
<dbReference type="SUPFAM" id="SSF53098">
    <property type="entry name" value="Ribonuclease H-like"/>
    <property type="match status" value="1"/>
</dbReference>
<evidence type="ECO:0000259" key="1">
    <source>
        <dbReference type="PROSITE" id="PS50994"/>
    </source>
</evidence>
<protein>
    <submittedName>
        <fullName evidence="2">Integrase core domain-containing protein</fullName>
    </submittedName>
</protein>
<sequence>MSRPKRPGRPRIIRSIRVLVLRLAKENPSWGYRRIHGELLVLGIKVAASTVWQILTNADIEPAPERASSTWTQFLHSQAEVLLACDFLETITLTGTRMYVLAVIEHAHRRIRILGATAHPTAAWVTQAARNLLMDLEDAHCRARFLIRDRDGRFPELFDAILADASIEVVLSGVQMPRMNSIVERWIQTCRHELLDRTLIWNQRHLLHALREYERFYNSHRPHQGIANARPLQPLPTPITDPAQINQLDIRRHQRLGGILNEYHHAA</sequence>
<dbReference type="RefSeq" id="WP_235039415.1">
    <property type="nucleotide sequence ID" value="NZ_FWXV01000026.1"/>
</dbReference>
<organism evidence="2 3">
    <name type="scientific">Kibdelosporangium aridum</name>
    <dbReference type="NCBI Taxonomy" id="2030"/>
    <lineage>
        <taxon>Bacteria</taxon>
        <taxon>Bacillati</taxon>
        <taxon>Actinomycetota</taxon>
        <taxon>Actinomycetes</taxon>
        <taxon>Pseudonocardiales</taxon>
        <taxon>Pseudonocardiaceae</taxon>
        <taxon>Kibdelosporangium</taxon>
    </lineage>
</organism>
<accession>A0A1W2G0T7</accession>
<name>A0A1W2G0T7_KIBAR</name>
<evidence type="ECO:0000313" key="3">
    <source>
        <dbReference type="Proteomes" id="UP000192674"/>
    </source>
</evidence>
<proteinExistence type="predicted"/>
<reference evidence="2 3" key="1">
    <citation type="submission" date="2017-04" db="EMBL/GenBank/DDBJ databases">
        <authorList>
            <person name="Afonso C.L."/>
            <person name="Miller P.J."/>
            <person name="Scott M.A."/>
            <person name="Spackman E."/>
            <person name="Goraichik I."/>
            <person name="Dimitrov K.M."/>
            <person name="Suarez D.L."/>
            <person name="Swayne D.E."/>
        </authorList>
    </citation>
    <scope>NUCLEOTIDE SEQUENCE [LARGE SCALE GENOMIC DNA]</scope>
    <source>
        <strain evidence="2 3">DSM 43828</strain>
    </source>
</reference>
<dbReference type="InterPro" id="IPR012337">
    <property type="entry name" value="RNaseH-like_sf"/>
</dbReference>
<dbReference type="Pfam" id="PF13683">
    <property type="entry name" value="rve_3"/>
    <property type="match status" value="1"/>
</dbReference>
<dbReference type="AlphaFoldDB" id="A0A1W2G0T7"/>
<feature type="domain" description="Integrase catalytic" evidence="1">
    <location>
        <begin position="60"/>
        <end position="239"/>
    </location>
</feature>
<evidence type="ECO:0000313" key="2">
    <source>
        <dbReference type="EMBL" id="SMD27508.1"/>
    </source>
</evidence>